<reference evidence="1 2" key="1">
    <citation type="submission" date="2021-03" db="EMBL/GenBank/DDBJ databases">
        <title>Genomic Encyclopedia of Type Strains, Phase IV (KMG-IV): sequencing the most valuable type-strain genomes for metagenomic binning, comparative biology and taxonomic classification.</title>
        <authorList>
            <person name="Goeker M."/>
        </authorList>
    </citation>
    <scope>NUCLEOTIDE SEQUENCE [LARGE SCALE GENOMIC DNA]</scope>
    <source>
        <strain evidence="1 2">DSM 40526</strain>
    </source>
</reference>
<dbReference type="Proteomes" id="UP001519310">
    <property type="component" value="Unassembled WGS sequence"/>
</dbReference>
<evidence type="ECO:0000313" key="1">
    <source>
        <dbReference type="EMBL" id="MBP2037304.1"/>
    </source>
</evidence>
<comment type="caution">
    <text evidence="1">The sequence shown here is derived from an EMBL/GenBank/DDBJ whole genome shotgun (WGS) entry which is preliminary data.</text>
</comment>
<proteinExistence type="predicted"/>
<keyword evidence="2" id="KW-1185">Reference proteome</keyword>
<dbReference type="EMBL" id="JAGGLQ010000004">
    <property type="protein sequence ID" value="MBP2037304.1"/>
    <property type="molecule type" value="Genomic_DNA"/>
</dbReference>
<evidence type="ECO:0000313" key="2">
    <source>
        <dbReference type="Proteomes" id="UP001519310"/>
    </source>
</evidence>
<dbReference type="RefSeq" id="WP_229920257.1">
    <property type="nucleotide sequence ID" value="NZ_BMVL01000003.1"/>
</dbReference>
<sequence>MDAVRESAATGRVVLWEESARDDAQAKTLMPPGFRVELARATGRIFGPDGPRHVVFAAGFPAVCGEEFEAVRRVAREAEGAVGVAAVCRGARRDVEQAVASALAMFPGTVPVLQPPHRADGPVGGPVRGATTTVTVHPDGRLTLHRHGAQDRSYPHPDDYLDHLRARYGSRRSL</sequence>
<accession>A0ABS4L5C2</accession>
<name>A0ABS4L5C2_STRAV</name>
<protein>
    <submittedName>
        <fullName evidence="1">Uncharacterized protein</fullName>
    </submittedName>
</protein>
<organism evidence="1 2">
    <name type="scientific">Streptomyces avidinii</name>
    <dbReference type="NCBI Taxonomy" id="1895"/>
    <lineage>
        <taxon>Bacteria</taxon>
        <taxon>Bacillati</taxon>
        <taxon>Actinomycetota</taxon>
        <taxon>Actinomycetes</taxon>
        <taxon>Kitasatosporales</taxon>
        <taxon>Streptomycetaceae</taxon>
        <taxon>Streptomyces</taxon>
    </lineage>
</organism>
<gene>
    <name evidence="1" type="ORF">J2Z77_003104</name>
</gene>